<reference evidence="2 3" key="1">
    <citation type="submission" date="2017-09" db="EMBL/GenBank/DDBJ databases">
        <title>Large-scale bioinformatics analysis of Bacillus genomes uncovers conserved roles of natural products in bacterial physiology.</title>
        <authorList>
            <consortium name="Agbiome Team Llc"/>
            <person name="Bleich R.M."/>
            <person name="Grubbs K.J."/>
            <person name="Santa Maria K.C."/>
            <person name="Allen S.E."/>
            <person name="Farag S."/>
            <person name="Shank E.A."/>
            <person name="Bowers A."/>
        </authorList>
    </citation>
    <scope>NUCLEOTIDE SEQUENCE [LARGE SCALE GENOMIC DNA]</scope>
    <source>
        <strain evidence="2 3">AFS021349</strain>
    </source>
</reference>
<proteinExistence type="predicted"/>
<sequence length="95" mass="10977">MKNFRIYLLILIQTIGYGGGTMYIGRDMTELTMISKNEWKEDELAYFHHSLQQILPYLNVEGQSIYKEIVVEIESRGGLQEGDASWTHGTKISYD</sequence>
<evidence type="ECO:0000313" key="3">
    <source>
        <dbReference type="Proteomes" id="UP000220841"/>
    </source>
</evidence>
<name>A0A2A8HMI7_9BACI</name>
<keyword evidence="1" id="KW-0472">Membrane</keyword>
<keyword evidence="1" id="KW-0812">Transmembrane</keyword>
<organism evidence="2 3">
    <name type="scientific">Bacillus toyonensis</name>
    <dbReference type="NCBI Taxonomy" id="155322"/>
    <lineage>
        <taxon>Bacteria</taxon>
        <taxon>Bacillati</taxon>
        <taxon>Bacillota</taxon>
        <taxon>Bacilli</taxon>
        <taxon>Bacillales</taxon>
        <taxon>Bacillaceae</taxon>
        <taxon>Bacillus</taxon>
        <taxon>Bacillus cereus group</taxon>
    </lineage>
</organism>
<dbReference type="Proteomes" id="UP000220841">
    <property type="component" value="Unassembled WGS sequence"/>
</dbReference>
<feature type="transmembrane region" description="Helical" evidence="1">
    <location>
        <begin position="6"/>
        <end position="25"/>
    </location>
</feature>
<comment type="caution">
    <text evidence="2">The sequence shown here is derived from an EMBL/GenBank/DDBJ whole genome shotgun (WGS) entry which is preliminary data.</text>
</comment>
<dbReference type="AlphaFoldDB" id="A0A2A8HMI7"/>
<evidence type="ECO:0000313" key="2">
    <source>
        <dbReference type="EMBL" id="PEQ09956.1"/>
    </source>
</evidence>
<evidence type="ECO:0000256" key="1">
    <source>
        <dbReference type="SAM" id="Phobius"/>
    </source>
</evidence>
<dbReference type="EMBL" id="NUBY01000003">
    <property type="protein sequence ID" value="PEQ09956.1"/>
    <property type="molecule type" value="Genomic_DNA"/>
</dbReference>
<keyword evidence="1" id="KW-1133">Transmembrane helix</keyword>
<gene>
    <name evidence="2" type="ORF">CN585_01220</name>
</gene>
<protein>
    <submittedName>
        <fullName evidence="2">Uncharacterized protein</fullName>
    </submittedName>
</protein>
<accession>A0A2A8HMI7</accession>